<feature type="region of interest" description="Disordered" evidence="1">
    <location>
        <begin position="67"/>
        <end position="94"/>
    </location>
</feature>
<protein>
    <submittedName>
        <fullName evidence="2">Uncharacterized protein</fullName>
    </submittedName>
</protein>
<keyword evidence="3" id="KW-1185">Reference proteome</keyword>
<sequence>MCEKIPFTFVFQYSYPDRTGEIVSESPHFSYHHTRAPQQIGEGRPGLFRCVEDLDGRSTLPPKTQFSVRVKGDQSTDRTVSEPTRANRRQPAPASFAPTLSQRRYIYPPRFLATRLGVIDSAYTICYLTRARAVANYMSPIKFRNALSPRISAAE</sequence>
<evidence type="ECO:0000313" key="2">
    <source>
        <dbReference type="EMBL" id="GBP91186.1"/>
    </source>
</evidence>
<dbReference type="AlphaFoldDB" id="A0A4C1ZRP4"/>
<organism evidence="2 3">
    <name type="scientific">Eumeta variegata</name>
    <name type="common">Bagworm moth</name>
    <name type="synonym">Eumeta japonica</name>
    <dbReference type="NCBI Taxonomy" id="151549"/>
    <lineage>
        <taxon>Eukaryota</taxon>
        <taxon>Metazoa</taxon>
        <taxon>Ecdysozoa</taxon>
        <taxon>Arthropoda</taxon>
        <taxon>Hexapoda</taxon>
        <taxon>Insecta</taxon>
        <taxon>Pterygota</taxon>
        <taxon>Neoptera</taxon>
        <taxon>Endopterygota</taxon>
        <taxon>Lepidoptera</taxon>
        <taxon>Glossata</taxon>
        <taxon>Ditrysia</taxon>
        <taxon>Tineoidea</taxon>
        <taxon>Psychidae</taxon>
        <taxon>Oiketicinae</taxon>
        <taxon>Eumeta</taxon>
    </lineage>
</organism>
<reference evidence="2 3" key="1">
    <citation type="journal article" date="2019" name="Commun. Biol.">
        <title>The bagworm genome reveals a unique fibroin gene that provides high tensile strength.</title>
        <authorList>
            <person name="Kono N."/>
            <person name="Nakamura H."/>
            <person name="Ohtoshi R."/>
            <person name="Tomita M."/>
            <person name="Numata K."/>
            <person name="Arakawa K."/>
        </authorList>
    </citation>
    <scope>NUCLEOTIDE SEQUENCE [LARGE SCALE GENOMIC DNA]</scope>
</reference>
<dbReference type="EMBL" id="BGZK01002149">
    <property type="protein sequence ID" value="GBP91186.1"/>
    <property type="molecule type" value="Genomic_DNA"/>
</dbReference>
<feature type="compositionally biased region" description="Basic and acidic residues" evidence="1">
    <location>
        <begin position="70"/>
        <end position="80"/>
    </location>
</feature>
<accession>A0A4C1ZRP4</accession>
<name>A0A4C1ZRP4_EUMVA</name>
<evidence type="ECO:0000313" key="3">
    <source>
        <dbReference type="Proteomes" id="UP000299102"/>
    </source>
</evidence>
<comment type="caution">
    <text evidence="2">The sequence shown here is derived from an EMBL/GenBank/DDBJ whole genome shotgun (WGS) entry which is preliminary data.</text>
</comment>
<proteinExistence type="predicted"/>
<dbReference type="Proteomes" id="UP000299102">
    <property type="component" value="Unassembled WGS sequence"/>
</dbReference>
<gene>
    <name evidence="2" type="ORF">EVAR_100151_1</name>
</gene>
<evidence type="ECO:0000256" key="1">
    <source>
        <dbReference type="SAM" id="MobiDB-lite"/>
    </source>
</evidence>